<dbReference type="AlphaFoldDB" id="A0A5M3ZAM2"/>
<protein>
    <submittedName>
        <fullName evidence="7">C6 finger domain protein</fullName>
    </submittedName>
</protein>
<organism evidence="7 8">
    <name type="scientific">Aspergillus terreus</name>
    <dbReference type="NCBI Taxonomy" id="33178"/>
    <lineage>
        <taxon>Eukaryota</taxon>
        <taxon>Fungi</taxon>
        <taxon>Dikarya</taxon>
        <taxon>Ascomycota</taxon>
        <taxon>Pezizomycotina</taxon>
        <taxon>Eurotiomycetes</taxon>
        <taxon>Eurotiomycetidae</taxon>
        <taxon>Eurotiales</taxon>
        <taxon>Aspergillaceae</taxon>
        <taxon>Aspergillus</taxon>
        <taxon>Aspergillus subgen. Circumdati</taxon>
    </lineage>
</organism>
<dbReference type="PROSITE" id="PS50048">
    <property type="entry name" value="ZN2_CY6_FUNGAL_2"/>
    <property type="match status" value="1"/>
</dbReference>
<dbReference type="PANTHER" id="PTHR47660">
    <property type="entry name" value="TRANSCRIPTION FACTOR WITH C2H2 AND ZN(2)-CYS(6) DNA BINDING DOMAIN (EUROFUNG)-RELATED-RELATED"/>
    <property type="match status" value="1"/>
</dbReference>
<dbReference type="EMBL" id="BLJY01000010">
    <property type="protein sequence ID" value="GFF19539.1"/>
    <property type="molecule type" value="Genomic_DNA"/>
</dbReference>
<keyword evidence="3" id="KW-0805">Transcription regulation</keyword>
<keyword evidence="5" id="KW-0804">Transcription</keyword>
<dbReference type="OrthoDB" id="4216928at2759"/>
<dbReference type="InterPro" id="IPR001138">
    <property type="entry name" value="Zn2Cys6_DnaBD"/>
</dbReference>
<name>A0A5M3ZAM2_ASPTE</name>
<evidence type="ECO:0000313" key="8">
    <source>
        <dbReference type="Proteomes" id="UP000452235"/>
    </source>
</evidence>
<evidence type="ECO:0000256" key="3">
    <source>
        <dbReference type="ARBA" id="ARBA00023015"/>
    </source>
</evidence>
<dbReference type="SUPFAM" id="SSF57701">
    <property type="entry name" value="Zn2/Cys6 DNA-binding domain"/>
    <property type="match status" value="1"/>
</dbReference>
<dbReference type="CDD" id="cd00067">
    <property type="entry name" value="GAL4"/>
    <property type="match status" value="1"/>
</dbReference>
<dbReference type="GO" id="GO:0000981">
    <property type="term" value="F:DNA-binding transcription factor activity, RNA polymerase II-specific"/>
    <property type="evidence" value="ECO:0007669"/>
    <property type="project" value="InterPro"/>
</dbReference>
<evidence type="ECO:0000256" key="2">
    <source>
        <dbReference type="ARBA" id="ARBA00022833"/>
    </source>
</evidence>
<evidence type="ECO:0000313" key="7">
    <source>
        <dbReference type="EMBL" id="GFF19539.1"/>
    </source>
</evidence>
<keyword evidence="6" id="KW-0539">Nucleus</keyword>
<dbReference type="VEuPathDB" id="FungiDB:ATEG_08775"/>
<evidence type="ECO:0000256" key="5">
    <source>
        <dbReference type="ARBA" id="ARBA00023163"/>
    </source>
</evidence>
<dbReference type="GO" id="GO:0008270">
    <property type="term" value="F:zinc ion binding"/>
    <property type="evidence" value="ECO:0007669"/>
    <property type="project" value="InterPro"/>
</dbReference>
<dbReference type="Proteomes" id="UP000452235">
    <property type="component" value="Unassembled WGS sequence"/>
</dbReference>
<accession>A0A5M3ZAM2</accession>
<gene>
    <name evidence="7" type="ORF">ATEIFO6365_0010031200</name>
</gene>
<keyword evidence="4" id="KW-0238">DNA-binding</keyword>
<evidence type="ECO:0000256" key="6">
    <source>
        <dbReference type="ARBA" id="ARBA00023242"/>
    </source>
</evidence>
<dbReference type="PANTHER" id="PTHR47660:SF3">
    <property type="entry name" value="FINGER DOMAIN PROTEIN, PUTATIVE (AFU_ORTHOLOGUE AFUA_4G03310)-RELATED"/>
    <property type="match status" value="1"/>
</dbReference>
<sequence>MSLRKRACASCVAAKRKCDLAFPTCHRCAQRSVACRYPYPPLTTSQSRDNQQDEDALNPADPTNSTTAGNLDNIWALVDDYSLSPTEPSPETPWPVSFDRRILEFYPRVEDHATWQFCVTTLLTQIDAFLHHGTAFFMHPSADSRGDLPPPLRAAYGVCAAHKLRKQSALPFVQQLLETEVDGLVARRPPAVLQDGLAELCAILLYYIIVVFGGPAVTTGLEEQIETLLAQRTVHVESLELATRQSTATLVEVGLVSADEARGLWHACDSARKVVVVSYLAREIRHVLRWKTCYLLRQIVALPVSKPYVDPPDPGDSTGPLISTRWREVVTYDQFVRDWEAGELRLVDEFAYLLISACKGVGAM</sequence>
<dbReference type="SMART" id="SM00066">
    <property type="entry name" value="GAL4"/>
    <property type="match status" value="1"/>
</dbReference>
<dbReference type="GO" id="GO:0009893">
    <property type="term" value="P:positive regulation of metabolic process"/>
    <property type="evidence" value="ECO:0007669"/>
    <property type="project" value="UniProtKB-ARBA"/>
</dbReference>
<keyword evidence="1" id="KW-0479">Metal-binding</keyword>
<dbReference type="InterPro" id="IPR036864">
    <property type="entry name" value="Zn2-C6_fun-type_DNA-bd_sf"/>
</dbReference>
<dbReference type="Gene3D" id="4.10.240.10">
    <property type="entry name" value="Zn(2)-C6 fungal-type DNA-binding domain"/>
    <property type="match status" value="1"/>
</dbReference>
<proteinExistence type="predicted"/>
<keyword evidence="2" id="KW-0862">Zinc</keyword>
<dbReference type="Pfam" id="PF00172">
    <property type="entry name" value="Zn_clus"/>
    <property type="match status" value="1"/>
</dbReference>
<keyword evidence="8" id="KW-1185">Reference proteome</keyword>
<reference evidence="7 8" key="1">
    <citation type="submission" date="2020-01" db="EMBL/GenBank/DDBJ databases">
        <title>Aspergillus terreus IFO 6365 whole genome shotgun sequence.</title>
        <authorList>
            <person name="Kanamasa S."/>
            <person name="Takahashi H."/>
        </authorList>
    </citation>
    <scope>NUCLEOTIDE SEQUENCE [LARGE SCALE GENOMIC DNA]</scope>
    <source>
        <strain evidence="7 8">IFO 6365</strain>
    </source>
</reference>
<dbReference type="GO" id="GO:0003677">
    <property type="term" value="F:DNA binding"/>
    <property type="evidence" value="ECO:0007669"/>
    <property type="project" value="UniProtKB-KW"/>
</dbReference>
<evidence type="ECO:0000256" key="4">
    <source>
        <dbReference type="ARBA" id="ARBA00023125"/>
    </source>
</evidence>
<evidence type="ECO:0000256" key="1">
    <source>
        <dbReference type="ARBA" id="ARBA00022723"/>
    </source>
</evidence>
<comment type="caution">
    <text evidence="7">The sequence shown here is derived from an EMBL/GenBank/DDBJ whole genome shotgun (WGS) entry which is preliminary data.</text>
</comment>